<dbReference type="KEGG" id="mflu:HZU40_11755"/>
<dbReference type="InterPro" id="IPR036894">
    <property type="entry name" value="YbaB-like_sf"/>
</dbReference>
<evidence type="ECO:0000313" key="2">
    <source>
        <dbReference type="Proteomes" id="UP000515498"/>
    </source>
</evidence>
<dbReference type="Pfam" id="PF02575">
    <property type="entry name" value="YbaB_DNA_bd"/>
    <property type="match status" value="1"/>
</dbReference>
<evidence type="ECO:0000313" key="1">
    <source>
        <dbReference type="EMBL" id="QNJ94860.1"/>
    </source>
</evidence>
<sequence length="137" mass="15029">MSEDRYIDITSVDGQAALLAQTQQAISDIGATSATSSDDSVCVWVDVNGAVLNIELEDTTRRLDADELARLITATAQEAARNAAQRVARVLLEVDQRRSEMLQEISELDPEIADILRTIANRNRPDTTPPTNPFSFL</sequence>
<dbReference type="RefSeq" id="WP_187098458.1">
    <property type="nucleotide sequence ID" value="NZ_CP059894.1"/>
</dbReference>
<dbReference type="Gene3D" id="3.30.1310.10">
    <property type="entry name" value="Nucleoid-associated protein YbaB-like domain"/>
    <property type="match status" value="1"/>
</dbReference>
<reference evidence="1 2" key="1">
    <citation type="submission" date="2020-07" db="EMBL/GenBank/DDBJ databases">
        <title>Draft genome sequence of four isobutane-metabolizing strains capable of cometabolically degrading diverse ether contaminants.</title>
        <authorList>
            <person name="Chen W."/>
            <person name="Faulkner N."/>
            <person name="Smith C."/>
            <person name="Hyman M."/>
        </authorList>
    </citation>
    <scope>NUCLEOTIDE SEQUENCE [LARGE SCALE GENOMIC DNA]</scope>
    <source>
        <strain evidence="1 2">2A</strain>
    </source>
</reference>
<accession>A0A7G8PKJ4</accession>
<dbReference type="InterPro" id="IPR004401">
    <property type="entry name" value="YbaB/EbfC"/>
</dbReference>
<gene>
    <name evidence="1" type="ORF">HZU40_11755</name>
</gene>
<organism evidence="1 2">
    <name type="scientific">Mycolicibacterium fluoranthenivorans</name>
    <dbReference type="NCBI Taxonomy" id="258505"/>
    <lineage>
        <taxon>Bacteria</taxon>
        <taxon>Bacillati</taxon>
        <taxon>Actinomycetota</taxon>
        <taxon>Actinomycetes</taxon>
        <taxon>Mycobacteriales</taxon>
        <taxon>Mycobacteriaceae</taxon>
        <taxon>Mycolicibacterium</taxon>
    </lineage>
</organism>
<proteinExistence type="predicted"/>
<dbReference type="SUPFAM" id="SSF82607">
    <property type="entry name" value="YbaB-like"/>
    <property type="match status" value="1"/>
</dbReference>
<dbReference type="AlphaFoldDB" id="A0A7G8PKJ4"/>
<dbReference type="Proteomes" id="UP000515498">
    <property type="component" value="Chromosome"/>
</dbReference>
<name>A0A7G8PKJ4_9MYCO</name>
<dbReference type="EMBL" id="CP059894">
    <property type="protein sequence ID" value="QNJ94860.1"/>
    <property type="molecule type" value="Genomic_DNA"/>
</dbReference>
<dbReference type="GO" id="GO:0003677">
    <property type="term" value="F:DNA binding"/>
    <property type="evidence" value="ECO:0007669"/>
    <property type="project" value="InterPro"/>
</dbReference>
<protein>
    <submittedName>
        <fullName evidence="1">YbaB/EbfC family nucleoid-associated protein</fullName>
    </submittedName>
</protein>